<gene>
    <name evidence="8" type="ORF">DERYTH_LOCUS6368</name>
</gene>
<dbReference type="SUPFAM" id="SSF103473">
    <property type="entry name" value="MFS general substrate transporter"/>
    <property type="match status" value="1"/>
</dbReference>
<keyword evidence="4 6" id="KW-1133">Transmembrane helix</keyword>
<dbReference type="AlphaFoldDB" id="A0A9N9BSJ2"/>
<dbReference type="GO" id="GO:0012505">
    <property type="term" value="C:endomembrane system"/>
    <property type="evidence" value="ECO:0007669"/>
    <property type="project" value="UniProtKB-SubCell"/>
</dbReference>
<keyword evidence="2" id="KW-0813">Transport</keyword>
<dbReference type="PANTHER" id="PTHR23501:SF191">
    <property type="entry name" value="VACUOLAR BASIC AMINO ACID TRANSPORTER 4"/>
    <property type="match status" value="1"/>
</dbReference>
<comment type="caution">
    <text evidence="8">The sequence shown here is derived from an EMBL/GenBank/DDBJ whole genome shotgun (WGS) entry which is preliminary data.</text>
</comment>
<feature type="transmembrane region" description="Helical" evidence="6">
    <location>
        <begin position="162"/>
        <end position="182"/>
    </location>
</feature>
<organism evidence="8 9">
    <name type="scientific">Dentiscutata erythropus</name>
    <dbReference type="NCBI Taxonomy" id="1348616"/>
    <lineage>
        <taxon>Eukaryota</taxon>
        <taxon>Fungi</taxon>
        <taxon>Fungi incertae sedis</taxon>
        <taxon>Mucoromycota</taxon>
        <taxon>Glomeromycotina</taxon>
        <taxon>Glomeromycetes</taxon>
        <taxon>Diversisporales</taxon>
        <taxon>Gigasporaceae</taxon>
        <taxon>Dentiscutata</taxon>
    </lineage>
</organism>
<dbReference type="PROSITE" id="PS50850">
    <property type="entry name" value="MFS"/>
    <property type="match status" value="1"/>
</dbReference>
<evidence type="ECO:0000256" key="3">
    <source>
        <dbReference type="ARBA" id="ARBA00022692"/>
    </source>
</evidence>
<dbReference type="Proteomes" id="UP000789405">
    <property type="component" value="Unassembled WGS sequence"/>
</dbReference>
<evidence type="ECO:0000313" key="9">
    <source>
        <dbReference type="Proteomes" id="UP000789405"/>
    </source>
</evidence>
<evidence type="ECO:0000256" key="6">
    <source>
        <dbReference type="SAM" id="Phobius"/>
    </source>
</evidence>
<dbReference type="PANTHER" id="PTHR23501">
    <property type="entry name" value="MAJOR FACILITATOR SUPERFAMILY"/>
    <property type="match status" value="1"/>
</dbReference>
<keyword evidence="5 6" id="KW-0472">Membrane</keyword>
<evidence type="ECO:0000256" key="5">
    <source>
        <dbReference type="ARBA" id="ARBA00023136"/>
    </source>
</evidence>
<evidence type="ECO:0000256" key="2">
    <source>
        <dbReference type="ARBA" id="ARBA00022448"/>
    </source>
</evidence>
<reference evidence="8" key="1">
    <citation type="submission" date="2021-06" db="EMBL/GenBank/DDBJ databases">
        <authorList>
            <person name="Kallberg Y."/>
            <person name="Tangrot J."/>
            <person name="Rosling A."/>
        </authorList>
    </citation>
    <scope>NUCLEOTIDE SEQUENCE</scope>
    <source>
        <strain evidence="8">MA453B</strain>
    </source>
</reference>
<evidence type="ECO:0000256" key="1">
    <source>
        <dbReference type="ARBA" id="ARBA00004127"/>
    </source>
</evidence>
<dbReference type="GO" id="GO:0005886">
    <property type="term" value="C:plasma membrane"/>
    <property type="evidence" value="ECO:0007669"/>
    <property type="project" value="TreeGrafter"/>
</dbReference>
<dbReference type="Gene3D" id="1.20.1250.20">
    <property type="entry name" value="MFS general substrate transporter like domains"/>
    <property type="match status" value="1"/>
</dbReference>
<feature type="transmembrane region" description="Helical" evidence="6">
    <location>
        <begin position="30"/>
        <end position="51"/>
    </location>
</feature>
<feature type="transmembrane region" description="Helical" evidence="6">
    <location>
        <begin position="97"/>
        <end position="120"/>
    </location>
</feature>
<accession>A0A9N9BSJ2</accession>
<evidence type="ECO:0000259" key="7">
    <source>
        <dbReference type="PROSITE" id="PS50850"/>
    </source>
</evidence>
<keyword evidence="3 6" id="KW-0812">Transmembrane</keyword>
<dbReference type="EMBL" id="CAJVPY010002873">
    <property type="protein sequence ID" value="CAG8574402.1"/>
    <property type="molecule type" value="Genomic_DNA"/>
</dbReference>
<protein>
    <submittedName>
        <fullName evidence="8">16533_t:CDS:1</fullName>
    </submittedName>
</protein>
<sequence length="200" mass="21161">TTSGLELLPLILGLVVMAILSGQLVSRTVFFTYGSICILGSILMAVGAGLISTFTEDTSRSQIIGYSLIAGFGIGLIIQITVLAGQGIVEPKDIATVTSLLTFFRTMGAVFGVAILGTVFNNEFNSNLPSQFQGSKSGFSQVTSGAQVPQFIIDDFVTSLDVAFKVTIIFAGLTFISSLPLITTRPHRDFKTDDHISALA</sequence>
<keyword evidence="9" id="KW-1185">Reference proteome</keyword>
<dbReference type="InterPro" id="IPR036259">
    <property type="entry name" value="MFS_trans_sf"/>
</dbReference>
<name>A0A9N9BSJ2_9GLOM</name>
<feature type="domain" description="Major facilitator superfamily (MFS) profile" evidence="7">
    <location>
        <begin position="1"/>
        <end position="189"/>
    </location>
</feature>
<dbReference type="OrthoDB" id="10021397at2759"/>
<dbReference type="InterPro" id="IPR020846">
    <property type="entry name" value="MFS_dom"/>
</dbReference>
<evidence type="ECO:0000313" key="8">
    <source>
        <dbReference type="EMBL" id="CAG8574402.1"/>
    </source>
</evidence>
<dbReference type="GO" id="GO:0022857">
    <property type="term" value="F:transmembrane transporter activity"/>
    <property type="evidence" value="ECO:0007669"/>
    <property type="project" value="InterPro"/>
</dbReference>
<feature type="transmembrane region" description="Helical" evidence="6">
    <location>
        <begin position="63"/>
        <end position="85"/>
    </location>
</feature>
<feature type="non-terminal residue" evidence="8">
    <location>
        <position position="1"/>
    </location>
</feature>
<evidence type="ECO:0000256" key="4">
    <source>
        <dbReference type="ARBA" id="ARBA00022989"/>
    </source>
</evidence>
<feature type="transmembrane region" description="Helical" evidence="6">
    <location>
        <begin position="6"/>
        <end position="25"/>
    </location>
</feature>
<proteinExistence type="predicted"/>
<comment type="subcellular location">
    <subcellularLocation>
        <location evidence="1">Endomembrane system</location>
        <topology evidence="1">Multi-pass membrane protein</topology>
    </subcellularLocation>
</comment>